<dbReference type="EMBL" id="LN890655">
    <property type="protein sequence ID" value="CUS04142.2"/>
    <property type="molecule type" value="Genomic_DNA"/>
</dbReference>
<dbReference type="KEGG" id="pbf:CFX0092_A2264"/>
<name>A0A160T394_9CHLR</name>
<organism evidence="2 3">
    <name type="scientific">Candidatus Promineifilum breve</name>
    <dbReference type="NCBI Taxonomy" id="1806508"/>
    <lineage>
        <taxon>Bacteria</taxon>
        <taxon>Bacillati</taxon>
        <taxon>Chloroflexota</taxon>
        <taxon>Ardenticatenia</taxon>
        <taxon>Candidatus Promineifilales</taxon>
        <taxon>Candidatus Promineifilaceae</taxon>
        <taxon>Candidatus Promineifilum</taxon>
    </lineage>
</organism>
<evidence type="ECO:0000256" key="1">
    <source>
        <dbReference type="SAM" id="SignalP"/>
    </source>
</evidence>
<evidence type="ECO:0000313" key="2">
    <source>
        <dbReference type="EMBL" id="CUS04142.2"/>
    </source>
</evidence>
<feature type="signal peptide" evidence="1">
    <location>
        <begin position="1"/>
        <end position="30"/>
    </location>
</feature>
<reference evidence="2" key="1">
    <citation type="submission" date="2016-01" db="EMBL/GenBank/DDBJ databases">
        <authorList>
            <person name="Mcilroy J.S."/>
            <person name="Karst M S."/>
            <person name="Albertsen M."/>
        </authorList>
    </citation>
    <scope>NUCLEOTIDE SEQUENCE</scope>
    <source>
        <strain evidence="2">Cfx-K</strain>
    </source>
</reference>
<feature type="chain" id="PRO_5008240568" evidence="1">
    <location>
        <begin position="31"/>
        <end position="383"/>
    </location>
</feature>
<dbReference type="Proteomes" id="UP000215027">
    <property type="component" value="Chromosome I"/>
</dbReference>
<protein>
    <submittedName>
        <fullName evidence="2">Uncharacterized protein</fullName>
    </submittedName>
</protein>
<dbReference type="AlphaFoldDB" id="A0A160T394"/>
<evidence type="ECO:0000313" key="3">
    <source>
        <dbReference type="Proteomes" id="UP000215027"/>
    </source>
</evidence>
<accession>A0A160T394</accession>
<keyword evidence="1" id="KW-0732">Signal</keyword>
<proteinExistence type="predicted"/>
<sequence length="383" mass="39754">MKQSSLSILMIGALCVLVLALAGVMFQAQAQTEGTTPAEPASAAAAAPLFSYQGELRNASGSPITTSAMPMSFGLFAAPTGGSACWTENRTVNVQNGQFNVVLGQVTAIPASCVSGDAYLELVVNGETLSPREMLTAVAVAVKANTLMAYAHTEGPLTVEGYYMSITGGNLILGEDDGLGGNYMLRIDGSRTLHILPWSGPSYPFDQVCIGCGGAAKLLVNGSTQVNGNLDLAGTCARTAFPGSDTLDKSEPNSECQPGSIVSGAYVEANLMSPAERNSADITRFERGDLLCWSAEAQQLDLCAMENDRLVMAVADVSGKPIVLGAEPVKAIGPLRAGDLLVASGVPGYAMVNNDPRPGMVIGQALEDLNGESGIIKAMIRKW</sequence>
<keyword evidence="3" id="KW-1185">Reference proteome</keyword>
<dbReference type="OrthoDB" id="166852at2"/>
<dbReference type="RefSeq" id="WP_157913074.1">
    <property type="nucleotide sequence ID" value="NZ_LN890655.1"/>
</dbReference>
<gene>
    <name evidence="2" type="ORF">CFX0092_A2264</name>
</gene>